<evidence type="ECO:0000313" key="16">
    <source>
        <dbReference type="Proteomes" id="UP000266118"/>
    </source>
</evidence>
<keyword evidence="12" id="KW-0046">Antibiotic resistance</keyword>
<keyword evidence="8 13" id="KW-0732">Signal</keyword>
<dbReference type="NCBIfam" id="NF012146">
    <property type="entry name" value="blaB-IND-MUS"/>
    <property type="match status" value="1"/>
</dbReference>
<dbReference type="InterPro" id="IPR050855">
    <property type="entry name" value="NDM-1-like"/>
</dbReference>
<evidence type="ECO:0000256" key="13">
    <source>
        <dbReference type="SAM" id="SignalP"/>
    </source>
</evidence>
<dbReference type="GO" id="GO:0008270">
    <property type="term" value="F:zinc ion binding"/>
    <property type="evidence" value="ECO:0007669"/>
    <property type="project" value="InterPro"/>
</dbReference>
<keyword evidence="11" id="KW-0862">Zinc</keyword>
<evidence type="ECO:0000256" key="7">
    <source>
        <dbReference type="ARBA" id="ARBA00022723"/>
    </source>
</evidence>
<evidence type="ECO:0000256" key="10">
    <source>
        <dbReference type="ARBA" id="ARBA00022801"/>
    </source>
</evidence>
<keyword evidence="10" id="KW-0378">Hydrolase</keyword>
<keyword evidence="16" id="KW-1185">Reference proteome</keyword>
<evidence type="ECO:0000259" key="14">
    <source>
        <dbReference type="SMART" id="SM00849"/>
    </source>
</evidence>
<dbReference type="InterPro" id="IPR001279">
    <property type="entry name" value="Metallo-B-lactamas"/>
</dbReference>
<dbReference type="RefSeq" id="WP_119990768.1">
    <property type="nucleotide sequence ID" value="NZ_CP032489.1"/>
</dbReference>
<evidence type="ECO:0000256" key="3">
    <source>
        <dbReference type="ARBA" id="ARBA00004418"/>
    </source>
</evidence>
<comment type="catalytic activity">
    <reaction evidence="1">
        <text>a beta-lactam + H2O = a substituted beta-amino acid</text>
        <dbReference type="Rhea" id="RHEA:20401"/>
        <dbReference type="ChEBI" id="CHEBI:15377"/>
        <dbReference type="ChEBI" id="CHEBI:35627"/>
        <dbReference type="ChEBI" id="CHEBI:140347"/>
        <dbReference type="EC" id="3.5.2.6"/>
    </reaction>
</comment>
<accession>A0A386HU83</accession>
<comment type="subcellular location">
    <subcellularLocation>
        <location evidence="3">Periplasm</location>
    </subcellularLocation>
</comment>
<evidence type="ECO:0000256" key="11">
    <source>
        <dbReference type="ARBA" id="ARBA00022833"/>
    </source>
</evidence>
<dbReference type="GO" id="GO:0017001">
    <property type="term" value="P:antibiotic catabolic process"/>
    <property type="evidence" value="ECO:0007669"/>
    <property type="project" value="InterPro"/>
</dbReference>
<dbReference type="EMBL" id="CP032489">
    <property type="protein sequence ID" value="AYD49232.1"/>
    <property type="molecule type" value="Genomic_DNA"/>
</dbReference>
<evidence type="ECO:0000256" key="5">
    <source>
        <dbReference type="ARBA" id="ARBA00011245"/>
    </source>
</evidence>
<evidence type="ECO:0000313" key="15">
    <source>
        <dbReference type="EMBL" id="AYD49232.1"/>
    </source>
</evidence>
<feature type="chain" id="PRO_5017213501" description="beta-lactamase" evidence="13">
    <location>
        <begin position="22"/>
        <end position="246"/>
    </location>
</feature>
<feature type="domain" description="Metallo-beta-lactamase" evidence="14">
    <location>
        <begin position="52"/>
        <end position="222"/>
    </location>
</feature>
<dbReference type="OrthoDB" id="9769598at2"/>
<comment type="subunit">
    <text evidence="5">Monomer.</text>
</comment>
<comment type="similarity">
    <text evidence="4">Belongs to the metallo-beta-lactamase superfamily. Class-B beta-lactamase family.</text>
</comment>
<reference evidence="15 16" key="1">
    <citation type="submission" date="2018-09" db="EMBL/GenBank/DDBJ databases">
        <title>Arachidicoccus sp. nov., a bacterium isolated from soil.</title>
        <authorList>
            <person name="Weon H.-Y."/>
            <person name="Kwon S.-W."/>
            <person name="Lee S.A."/>
        </authorList>
    </citation>
    <scope>NUCLEOTIDE SEQUENCE [LARGE SCALE GENOMIC DNA]</scope>
    <source>
        <strain evidence="15 16">KIS59-12</strain>
    </source>
</reference>
<dbReference type="Pfam" id="PF00753">
    <property type="entry name" value="Lactamase_B"/>
    <property type="match status" value="1"/>
</dbReference>
<dbReference type="InterPro" id="IPR036866">
    <property type="entry name" value="RibonucZ/Hydroxyglut_hydro"/>
</dbReference>
<dbReference type="SUPFAM" id="SSF56281">
    <property type="entry name" value="Metallo-hydrolase/oxidoreductase"/>
    <property type="match status" value="1"/>
</dbReference>
<comment type="cofactor">
    <cofactor evidence="2">
        <name>Zn(2+)</name>
        <dbReference type="ChEBI" id="CHEBI:29105"/>
    </cofactor>
</comment>
<dbReference type="GO" id="GO:0008800">
    <property type="term" value="F:beta-lactamase activity"/>
    <property type="evidence" value="ECO:0007669"/>
    <property type="project" value="UniProtKB-EC"/>
</dbReference>
<organism evidence="15 16">
    <name type="scientific">Arachidicoccus soli</name>
    <dbReference type="NCBI Taxonomy" id="2341117"/>
    <lineage>
        <taxon>Bacteria</taxon>
        <taxon>Pseudomonadati</taxon>
        <taxon>Bacteroidota</taxon>
        <taxon>Chitinophagia</taxon>
        <taxon>Chitinophagales</taxon>
        <taxon>Chitinophagaceae</taxon>
        <taxon>Arachidicoccus</taxon>
    </lineage>
</organism>
<evidence type="ECO:0000256" key="2">
    <source>
        <dbReference type="ARBA" id="ARBA00001947"/>
    </source>
</evidence>
<dbReference type="GO" id="GO:0042597">
    <property type="term" value="C:periplasmic space"/>
    <property type="evidence" value="ECO:0007669"/>
    <property type="project" value="UniProtKB-SubCell"/>
</dbReference>
<dbReference type="EC" id="3.5.2.6" evidence="6"/>
<evidence type="ECO:0000256" key="9">
    <source>
        <dbReference type="ARBA" id="ARBA00022764"/>
    </source>
</evidence>
<evidence type="ECO:0000256" key="1">
    <source>
        <dbReference type="ARBA" id="ARBA00001526"/>
    </source>
</evidence>
<dbReference type="PROSITE" id="PS00744">
    <property type="entry name" value="BETA_LACTAMASE_B_2"/>
    <property type="match status" value="1"/>
</dbReference>
<dbReference type="InterPro" id="IPR001018">
    <property type="entry name" value="Beta-lactamase_class-B_CS"/>
</dbReference>
<dbReference type="AlphaFoldDB" id="A0A386HU83"/>
<evidence type="ECO:0000256" key="8">
    <source>
        <dbReference type="ARBA" id="ARBA00022729"/>
    </source>
</evidence>
<evidence type="ECO:0000256" key="6">
    <source>
        <dbReference type="ARBA" id="ARBA00012865"/>
    </source>
</evidence>
<keyword evidence="9" id="KW-0574">Periplasm</keyword>
<feature type="signal peptide" evidence="13">
    <location>
        <begin position="1"/>
        <end position="21"/>
    </location>
</feature>
<evidence type="ECO:0000256" key="12">
    <source>
        <dbReference type="ARBA" id="ARBA00023251"/>
    </source>
</evidence>
<dbReference type="Proteomes" id="UP000266118">
    <property type="component" value="Chromosome"/>
</dbReference>
<sequence length="246" mass="28408">MILKKLFLLFCLSLMFLTAFSQKKMPALFIKHLTGNFYTYVSYGRYKGEPTPANGMYLVTNKGVVLFDTPWEDQYYQPLLDSIRVRHHKRVIMCISTHYHKDRTGGLKYYASKGIETYTTCLTDSLCIIHQMPRAKYLIAKDTVFNIDGNIFQTYSPGAGHTLDNIVLWFPKEKILYGGCFIKSTEDDNLGFTGDGNIKQWAVSIHHVKEKFPNPKYIIVGHNDYADLHSIDHTLKMVNDYNETHK</sequence>
<dbReference type="Gene3D" id="3.60.15.10">
    <property type="entry name" value="Ribonuclease Z/Hydroxyacylglutathione hydrolase-like"/>
    <property type="match status" value="1"/>
</dbReference>
<dbReference type="PANTHER" id="PTHR42951:SF4">
    <property type="entry name" value="ACYL-COENZYME A THIOESTERASE MBLAC2"/>
    <property type="match status" value="1"/>
</dbReference>
<evidence type="ECO:0000256" key="4">
    <source>
        <dbReference type="ARBA" id="ARBA00005250"/>
    </source>
</evidence>
<keyword evidence="7" id="KW-0479">Metal-binding</keyword>
<dbReference type="GO" id="GO:0046677">
    <property type="term" value="P:response to antibiotic"/>
    <property type="evidence" value="ECO:0007669"/>
    <property type="project" value="UniProtKB-KW"/>
</dbReference>
<gene>
    <name evidence="15" type="primary">bla</name>
    <name evidence="15" type="ORF">D6B99_01095</name>
</gene>
<dbReference type="InterPro" id="IPR058199">
    <property type="entry name" value="BlaB//VIM/IMP-1"/>
</dbReference>
<dbReference type="KEGG" id="ark:D6B99_01095"/>
<proteinExistence type="inferred from homology"/>
<dbReference type="NCBIfam" id="NF033088">
    <property type="entry name" value="bla_subclass_B1"/>
    <property type="match status" value="1"/>
</dbReference>
<dbReference type="SMART" id="SM00849">
    <property type="entry name" value="Lactamase_B"/>
    <property type="match status" value="1"/>
</dbReference>
<dbReference type="NCBIfam" id="NF012229">
    <property type="entry name" value="bla_class_B_core"/>
    <property type="match status" value="1"/>
</dbReference>
<protein>
    <recommendedName>
        <fullName evidence="6">beta-lactamase</fullName>
        <ecNumber evidence="6">3.5.2.6</ecNumber>
    </recommendedName>
</protein>
<dbReference type="PANTHER" id="PTHR42951">
    <property type="entry name" value="METALLO-BETA-LACTAMASE DOMAIN-CONTAINING"/>
    <property type="match status" value="1"/>
</dbReference>
<name>A0A386HU83_9BACT</name>